<dbReference type="SUPFAM" id="SSF140415">
    <property type="entry name" value="YppE-like"/>
    <property type="match status" value="1"/>
</dbReference>
<dbReference type="Pfam" id="PF08807">
    <property type="entry name" value="DUF1798"/>
    <property type="match status" value="1"/>
</dbReference>
<evidence type="ECO:0008006" key="3">
    <source>
        <dbReference type="Google" id="ProtNLM"/>
    </source>
</evidence>
<dbReference type="InterPro" id="IPR014913">
    <property type="entry name" value="YppE-like"/>
</dbReference>
<accession>A0ABS4RG42</accession>
<dbReference type="Gene3D" id="1.20.120.440">
    <property type="entry name" value="YppE-like"/>
    <property type="match status" value="1"/>
</dbReference>
<evidence type="ECO:0000313" key="1">
    <source>
        <dbReference type="EMBL" id="MBP2241335.1"/>
    </source>
</evidence>
<sequence length="125" mass="14748">MGEYKQFLQLTHTLLTYLETLSNRFVKAKETGEKGDFYEEVKPFADEVKEINDKWQMEAEKWIKTDKPKNIHMQQIDSTYEHVEILSVQAFFPDTSRSRFNSSIVSARYVLNNIIYLLTKEEGES</sequence>
<reference evidence="1 2" key="1">
    <citation type="submission" date="2021-03" db="EMBL/GenBank/DDBJ databases">
        <title>Genomic Encyclopedia of Type Strains, Phase IV (KMG-IV): sequencing the most valuable type-strain genomes for metagenomic binning, comparative biology and taxonomic classification.</title>
        <authorList>
            <person name="Goeker M."/>
        </authorList>
    </citation>
    <scope>NUCLEOTIDE SEQUENCE [LARGE SCALE GENOMIC DNA]</scope>
    <source>
        <strain evidence="1 2">DSM 26675</strain>
    </source>
</reference>
<protein>
    <recommendedName>
        <fullName evidence="3">DUF1798 domain-containing protein</fullName>
    </recommendedName>
</protein>
<dbReference type="EMBL" id="JAGIKZ010000008">
    <property type="protein sequence ID" value="MBP2241335.1"/>
    <property type="molecule type" value="Genomic_DNA"/>
</dbReference>
<proteinExistence type="predicted"/>
<dbReference type="RefSeq" id="WP_066395380.1">
    <property type="nucleotide sequence ID" value="NZ_JAGIKZ010000008.1"/>
</dbReference>
<name>A0ABS4RG42_9BACI</name>
<dbReference type="Proteomes" id="UP001519293">
    <property type="component" value="Unassembled WGS sequence"/>
</dbReference>
<gene>
    <name evidence="1" type="ORF">J2Z40_001897</name>
</gene>
<keyword evidence="2" id="KW-1185">Reference proteome</keyword>
<evidence type="ECO:0000313" key="2">
    <source>
        <dbReference type="Proteomes" id="UP001519293"/>
    </source>
</evidence>
<comment type="caution">
    <text evidence="1">The sequence shown here is derived from an EMBL/GenBank/DDBJ whole genome shotgun (WGS) entry which is preliminary data.</text>
</comment>
<dbReference type="InterPro" id="IPR023351">
    <property type="entry name" value="YppE-like_sf"/>
</dbReference>
<organism evidence="1 2">
    <name type="scientific">Cytobacillus eiseniae</name>
    <dbReference type="NCBI Taxonomy" id="762947"/>
    <lineage>
        <taxon>Bacteria</taxon>
        <taxon>Bacillati</taxon>
        <taxon>Bacillota</taxon>
        <taxon>Bacilli</taxon>
        <taxon>Bacillales</taxon>
        <taxon>Bacillaceae</taxon>
        <taxon>Cytobacillus</taxon>
    </lineage>
</organism>